<evidence type="ECO:0000256" key="21">
    <source>
        <dbReference type="ARBA" id="ARBA00023288"/>
    </source>
</evidence>
<keyword evidence="10" id="KW-0812">Transmembrane</keyword>
<evidence type="ECO:0000256" key="16">
    <source>
        <dbReference type="ARBA" id="ARBA00022989"/>
    </source>
</evidence>
<dbReference type="RefSeq" id="XP_017785899.1">
    <property type="nucleotide sequence ID" value="XM_017930410.1"/>
</dbReference>
<keyword evidence="20" id="KW-0325">Glycoprotein</keyword>
<evidence type="ECO:0000256" key="19">
    <source>
        <dbReference type="ARBA" id="ARBA00023157"/>
    </source>
</evidence>
<evidence type="ECO:0000256" key="12">
    <source>
        <dbReference type="ARBA" id="ARBA00022801"/>
    </source>
</evidence>
<evidence type="ECO:0000256" key="14">
    <source>
        <dbReference type="ARBA" id="ARBA00022837"/>
    </source>
</evidence>
<evidence type="ECO:0000256" key="11">
    <source>
        <dbReference type="ARBA" id="ARBA00022723"/>
    </source>
</evidence>
<evidence type="ECO:0000256" key="13">
    <source>
        <dbReference type="ARBA" id="ARBA00022833"/>
    </source>
</evidence>
<dbReference type="SUPFAM" id="SSF63737">
    <property type="entry name" value="Leukotriene A4 hydrolase N-terminal domain"/>
    <property type="match status" value="1"/>
</dbReference>
<evidence type="ECO:0000256" key="7">
    <source>
        <dbReference type="ARBA" id="ARBA00022475"/>
    </source>
</evidence>
<dbReference type="InterPro" id="IPR014782">
    <property type="entry name" value="Peptidase_M1_dom"/>
</dbReference>
<dbReference type="PRINTS" id="PR00756">
    <property type="entry name" value="ALADIPTASE"/>
</dbReference>
<evidence type="ECO:0000313" key="27">
    <source>
        <dbReference type="Proteomes" id="UP000695000"/>
    </source>
</evidence>
<dbReference type="Gene3D" id="2.60.40.1730">
    <property type="entry name" value="tricorn interacting facor f3 domain"/>
    <property type="match status" value="1"/>
</dbReference>
<dbReference type="PANTHER" id="PTHR11533:SF276">
    <property type="entry name" value="GLUTAMYL AMINOPEPTIDASE"/>
    <property type="match status" value="1"/>
</dbReference>
<evidence type="ECO:0000256" key="15">
    <source>
        <dbReference type="ARBA" id="ARBA00022968"/>
    </source>
</evidence>
<keyword evidence="13 22" id="KW-0862">Zinc</keyword>
<dbReference type="Gene3D" id="2.60.40.1910">
    <property type="match status" value="1"/>
</dbReference>
<keyword evidence="18" id="KW-0472">Membrane</keyword>
<dbReference type="SUPFAM" id="SSF55486">
    <property type="entry name" value="Metalloproteases ('zincins'), catalytic domain"/>
    <property type="match status" value="1"/>
</dbReference>
<keyword evidence="17 22" id="KW-0482">Metalloprotease</keyword>
<dbReference type="PANTHER" id="PTHR11533">
    <property type="entry name" value="PROTEASE M1 ZINC METALLOPROTEASE"/>
    <property type="match status" value="1"/>
</dbReference>
<gene>
    <name evidence="28" type="primary">LOC108569029</name>
</gene>
<keyword evidence="11 22" id="KW-0479">Metal-binding</keyword>
<evidence type="ECO:0000256" key="18">
    <source>
        <dbReference type="ARBA" id="ARBA00023136"/>
    </source>
</evidence>
<dbReference type="InterPro" id="IPR050344">
    <property type="entry name" value="Peptidase_M1_aminopeptidases"/>
</dbReference>
<evidence type="ECO:0000256" key="23">
    <source>
        <dbReference type="SAM" id="SignalP"/>
    </source>
</evidence>
<proteinExistence type="inferred from homology"/>
<comment type="subcellular location">
    <subcellularLocation>
        <location evidence="3">Cell membrane</location>
        <topology evidence="3">Lipid-anchor</topology>
        <topology evidence="3">GPI-anchor</topology>
    </subcellularLocation>
    <subcellularLocation>
        <location evidence="2">Cell membrane</location>
        <topology evidence="2">Single-pass type II membrane protein</topology>
    </subcellularLocation>
</comment>
<keyword evidence="7" id="KW-1003">Cell membrane</keyword>
<evidence type="ECO:0000313" key="28">
    <source>
        <dbReference type="RefSeq" id="XP_017785899.1"/>
    </source>
</evidence>
<evidence type="ECO:0000256" key="22">
    <source>
        <dbReference type="RuleBase" id="RU364040"/>
    </source>
</evidence>
<organism evidence="27 28">
    <name type="scientific">Nicrophorus vespilloides</name>
    <name type="common">Boreal carrion beetle</name>
    <dbReference type="NCBI Taxonomy" id="110193"/>
    <lineage>
        <taxon>Eukaryota</taxon>
        <taxon>Metazoa</taxon>
        <taxon>Ecdysozoa</taxon>
        <taxon>Arthropoda</taxon>
        <taxon>Hexapoda</taxon>
        <taxon>Insecta</taxon>
        <taxon>Pterygota</taxon>
        <taxon>Neoptera</taxon>
        <taxon>Endopterygota</taxon>
        <taxon>Coleoptera</taxon>
        <taxon>Polyphaga</taxon>
        <taxon>Staphyliniformia</taxon>
        <taxon>Silphidae</taxon>
        <taxon>Nicrophorinae</taxon>
        <taxon>Nicrophorus</taxon>
    </lineage>
</organism>
<dbReference type="InterPro" id="IPR045357">
    <property type="entry name" value="Aminopeptidase_N-like_N"/>
</dbReference>
<keyword evidence="19" id="KW-1015">Disulfide bond</keyword>
<dbReference type="Proteomes" id="UP000695000">
    <property type="component" value="Unplaced"/>
</dbReference>
<dbReference type="Pfam" id="PF01433">
    <property type="entry name" value="Peptidase_M1"/>
    <property type="match status" value="1"/>
</dbReference>
<comment type="subunit">
    <text evidence="5">Homodimer; disulfide-linked.</text>
</comment>
<dbReference type="InterPro" id="IPR042097">
    <property type="entry name" value="Aminopeptidase_N-like_N_sf"/>
</dbReference>
<dbReference type="Gene3D" id="1.10.390.10">
    <property type="entry name" value="Neutral Protease Domain 2"/>
    <property type="match status" value="1"/>
</dbReference>
<reference evidence="28" key="1">
    <citation type="submission" date="2025-08" db="UniProtKB">
        <authorList>
            <consortium name="RefSeq"/>
        </authorList>
    </citation>
    <scope>IDENTIFICATION</scope>
    <source>
        <tissue evidence="28">Whole Larva</tissue>
    </source>
</reference>
<evidence type="ECO:0000256" key="20">
    <source>
        <dbReference type="ARBA" id="ARBA00023180"/>
    </source>
</evidence>
<keyword evidence="27" id="KW-1185">Reference proteome</keyword>
<keyword evidence="15" id="KW-0735">Signal-anchor</keyword>
<evidence type="ECO:0000256" key="3">
    <source>
        <dbReference type="ARBA" id="ARBA00004609"/>
    </source>
</evidence>
<dbReference type="InterPro" id="IPR024571">
    <property type="entry name" value="ERAP1-like_C_dom"/>
</dbReference>
<accession>A0ABM1NGE9</accession>
<dbReference type="GeneID" id="108569029"/>
<dbReference type="CDD" id="cd09601">
    <property type="entry name" value="M1_APN-Q_like"/>
    <property type="match status" value="1"/>
</dbReference>
<dbReference type="Pfam" id="PF11838">
    <property type="entry name" value="ERAP1_C"/>
    <property type="match status" value="1"/>
</dbReference>
<evidence type="ECO:0000256" key="9">
    <source>
        <dbReference type="ARBA" id="ARBA00022670"/>
    </source>
</evidence>
<evidence type="ECO:0000256" key="10">
    <source>
        <dbReference type="ARBA" id="ARBA00022692"/>
    </source>
</evidence>
<evidence type="ECO:0000256" key="17">
    <source>
        <dbReference type="ARBA" id="ARBA00023049"/>
    </source>
</evidence>
<dbReference type="EC" id="3.4.11.-" evidence="22"/>
<dbReference type="Pfam" id="PF17900">
    <property type="entry name" value="Peptidase_M1_N"/>
    <property type="match status" value="1"/>
</dbReference>
<feature type="chain" id="PRO_5047119536" description="Aminopeptidase" evidence="23">
    <location>
        <begin position="22"/>
        <end position="949"/>
    </location>
</feature>
<keyword evidence="12 22" id="KW-0378">Hydrolase</keyword>
<feature type="domain" description="Peptidase M1 membrane alanine aminopeptidase" evidence="24">
    <location>
        <begin position="320"/>
        <end position="535"/>
    </location>
</feature>
<evidence type="ECO:0000256" key="4">
    <source>
        <dbReference type="ARBA" id="ARBA00010136"/>
    </source>
</evidence>
<keyword evidence="23" id="KW-0732">Signal</keyword>
<feature type="domain" description="Aminopeptidase N-like N-terminal" evidence="26">
    <location>
        <begin position="100"/>
        <end position="278"/>
    </location>
</feature>
<dbReference type="Gene3D" id="1.25.50.20">
    <property type="match status" value="1"/>
</dbReference>
<comment type="catalytic activity">
    <reaction evidence="1">
        <text>Release of N-terminal glutamate (and to a lesser extent aspartate) from a peptide.</text>
        <dbReference type="EC" id="3.4.11.7"/>
    </reaction>
</comment>
<comment type="similarity">
    <text evidence="4 22">Belongs to the peptidase M1 family.</text>
</comment>
<keyword evidence="8" id="KW-0336">GPI-anchor</keyword>
<dbReference type="InterPro" id="IPR027268">
    <property type="entry name" value="Peptidase_M4/M1_CTD_sf"/>
</dbReference>
<dbReference type="InterPro" id="IPR001930">
    <property type="entry name" value="Peptidase_M1"/>
</dbReference>
<evidence type="ECO:0000259" key="25">
    <source>
        <dbReference type="Pfam" id="PF11838"/>
    </source>
</evidence>
<evidence type="ECO:0000259" key="24">
    <source>
        <dbReference type="Pfam" id="PF01433"/>
    </source>
</evidence>
<sequence>MFRNYKFPITALFLLFTTTHSGCLLLPKQRPDAFRNRRFVSSVLQKPIAGNKANLLALQNLNLRDDLYDCEELHLQTEQIPATPTSTMDVRKFRLPEGVKPTTYDLTLKPRLTEGIFDGTVKITVDVKQSVPDIRLHSNGLSIKSVKVNSEEVKFHLEPEYELLIVEKPSEMNAKVEMSIEFSGSMLDRIVGLYSSTYKSGGKSRSIATTKFEPTYARQAFPCFDEPNMKANFTVHLLKPKESEYIALSNMPEDGDPVDVEDGVMVHFKESVKMSTYLACFIVSDFKSTNDEIMSSHGNIPFRVFATPAQLEKTNYARVTGKKIMEFYLDYFNIKYPLPKLDMVAIPDFVSGAMEHWGLVTYRETALLFDKNISSSNNQQRVATVVAHELAHSWFGNLVTMNWWNDLWLNEGFASYIEYKGVNAAEPDWGMMDQFIVDDLHAVLKLDATMASHPIVQTVETPDQITEIFDTISYNKGASVLRMLENAVTESIFQKGVTMYLNKHAYGNAVTQDLLNELQSLSEDGVDITEFMNTWTVQKGYPIVTVSKTQTGFRLTQKRFLADPDKDDSASGNVAYGYKWTIPITYITDKNNESKLVWFKHTDSHVDIDAGDADWVKFNDHQVGYYRVNYEDEDWMKLIKNIRNLDVSNRAHLFEETFSIAESGQLPYRIPLDLTKSLVEERDYVPWVAASNALDKIKDYLISSDVYSNYKTYIINTVSKAYEHFTWVEKPDEGHLFKRARVVVLDLACTMGHADCLKEAKKHFDDWLQGTINFSQDLRGLVYSFGMESASAEEWEKVWEKFVNEIDAGEKIRLMNGLASTKEPTLLIKLIELAKDDTYIRKQDYFSLLSSISSNPLGTSIVWDYVRENWLVLVNRFGLNDRYLGRLIPSITQRFSSTVKMEEMEAFFAKYPNAGAGESARKQALETVSNNIKWLEENKKSVEDWIKAN</sequence>
<evidence type="ECO:0000256" key="5">
    <source>
        <dbReference type="ARBA" id="ARBA00011748"/>
    </source>
</evidence>
<keyword evidence="6 22" id="KW-0031">Aminopeptidase</keyword>
<keyword evidence="16" id="KW-1133">Transmembrane helix</keyword>
<keyword evidence="21" id="KW-0449">Lipoprotein</keyword>
<feature type="signal peptide" evidence="23">
    <location>
        <begin position="1"/>
        <end position="21"/>
    </location>
</feature>
<evidence type="ECO:0000256" key="6">
    <source>
        <dbReference type="ARBA" id="ARBA00022438"/>
    </source>
</evidence>
<comment type="cofactor">
    <cofactor evidence="22">
        <name>Zn(2+)</name>
        <dbReference type="ChEBI" id="CHEBI:29105"/>
    </cofactor>
    <text evidence="22">Binds 1 zinc ion per subunit.</text>
</comment>
<dbReference type="InterPro" id="IPR034016">
    <property type="entry name" value="M1_APN-typ"/>
</dbReference>
<keyword evidence="14" id="KW-0106">Calcium</keyword>
<evidence type="ECO:0000256" key="1">
    <source>
        <dbReference type="ARBA" id="ARBA00001703"/>
    </source>
</evidence>
<protein>
    <recommendedName>
        <fullName evidence="22">Aminopeptidase</fullName>
        <ecNumber evidence="22">3.4.11.-</ecNumber>
    </recommendedName>
</protein>
<name>A0ABM1NGE9_NICVS</name>
<feature type="domain" description="ERAP1-like C-terminal" evidence="25">
    <location>
        <begin position="615"/>
        <end position="929"/>
    </location>
</feature>
<keyword evidence="9 22" id="KW-0645">Protease</keyword>
<evidence type="ECO:0000256" key="2">
    <source>
        <dbReference type="ARBA" id="ARBA00004401"/>
    </source>
</evidence>
<evidence type="ECO:0000256" key="8">
    <source>
        <dbReference type="ARBA" id="ARBA00022622"/>
    </source>
</evidence>
<evidence type="ECO:0000259" key="26">
    <source>
        <dbReference type="Pfam" id="PF17900"/>
    </source>
</evidence>